<evidence type="ECO:0000256" key="1">
    <source>
        <dbReference type="ARBA" id="ARBA00023002"/>
    </source>
</evidence>
<dbReference type="AlphaFoldDB" id="A0A937CQB6"/>
<dbReference type="InterPro" id="IPR050268">
    <property type="entry name" value="NADH-dep_flavin_reductase"/>
</dbReference>
<dbReference type="SMART" id="SM00903">
    <property type="entry name" value="Flavin_Reduct"/>
    <property type="match status" value="1"/>
</dbReference>
<dbReference type="InterPro" id="IPR012349">
    <property type="entry name" value="Split_barrel_FMN-bd"/>
</dbReference>
<dbReference type="SUPFAM" id="SSF50475">
    <property type="entry name" value="FMN-binding split barrel"/>
    <property type="match status" value="1"/>
</dbReference>
<dbReference type="PANTHER" id="PTHR30466">
    <property type="entry name" value="FLAVIN REDUCTASE"/>
    <property type="match status" value="1"/>
</dbReference>
<evidence type="ECO:0000313" key="3">
    <source>
        <dbReference type="EMBL" id="MBL0374244.1"/>
    </source>
</evidence>
<proteinExistence type="predicted"/>
<dbReference type="GO" id="GO:0010181">
    <property type="term" value="F:FMN binding"/>
    <property type="evidence" value="ECO:0007669"/>
    <property type="project" value="InterPro"/>
</dbReference>
<protein>
    <submittedName>
        <fullName evidence="3">Flavin reductase</fullName>
    </submittedName>
</protein>
<dbReference type="Pfam" id="PF01613">
    <property type="entry name" value="Flavin_Reduct"/>
    <property type="match status" value="1"/>
</dbReference>
<evidence type="ECO:0000313" key="4">
    <source>
        <dbReference type="Proteomes" id="UP000633219"/>
    </source>
</evidence>
<sequence length="183" mass="19228">MGEMQSAAGFQTAMNDGAAMVDKFKYREAMSKLGAAVSVVTSNGEAGLCGATVSAVCSVTDTPATLLVCVNQSSRSNSVIKANRVLCVNVLAGLNRTVADLFAGSTGVPSDERFSHVSHSILKTGAPVLDEAIVSFDCELDQVIEFGTHSIFLARVVDIRGNNAEECLVYFGRQYISVGALPE</sequence>
<dbReference type="RefSeq" id="WP_201662266.1">
    <property type="nucleotide sequence ID" value="NZ_JAEQNC010000012.1"/>
</dbReference>
<dbReference type="InterPro" id="IPR002563">
    <property type="entry name" value="Flavin_Rdtase-like_dom"/>
</dbReference>
<reference evidence="3" key="1">
    <citation type="submission" date="2021-01" db="EMBL/GenBank/DDBJ databases">
        <title>Rhizobium sp. strain KVB221 16S ribosomal RNA gene Genome sequencing and assembly.</title>
        <authorList>
            <person name="Kang M."/>
        </authorList>
    </citation>
    <scope>NUCLEOTIDE SEQUENCE</scope>
    <source>
        <strain evidence="3">KVB221</strain>
    </source>
</reference>
<gene>
    <name evidence="3" type="ORF">JJB09_19650</name>
</gene>
<accession>A0A937CQB6</accession>
<dbReference type="GO" id="GO:0042602">
    <property type="term" value="F:riboflavin reductase (NADPH) activity"/>
    <property type="evidence" value="ECO:0007669"/>
    <property type="project" value="TreeGrafter"/>
</dbReference>
<dbReference type="GO" id="GO:0006208">
    <property type="term" value="P:pyrimidine nucleobase catabolic process"/>
    <property type="evidence" value="ECO:0007669"/>
    <property type="project" value="TreeGrafter"/>
</dbReference>
<dbReference type="EMBL" id="JAEQNC010000012">
    <property type="protein sequence ID" value="MBL0374244.1"/>
    <property type="molecule type" value="Genomic_DNA"/>
</dbReference>
<keyword evidence="1" id="KW-0560">Oxidoreductase</keyword>
<evidence type="ECO:0000259" key="2">
    <source>
        <dbReference type="SMART" id="SM00903"/>
    </source>
</evidence>
<keyword evidence="4" id="KW-1185">Reference proteome</keyword>
<organism evidence="3 4">
    <name type="scientific">Rhizobium setariae</name>
    <dbReference type="NCBI Taxonomy" id="2801340"/>
    <lineage>
        <taxon>Bacteria</taxon>
        <taxon>Pseudomonadati</taxon>
        <taxon>Pseudomonadota</taxon>
        <taxon>Alphaproteobacteria</taxon>
        <taxon>Hyphomicrobiales</taxon>
        <taxon>Rhizobiaceae</taxon>
        <taxon>Rhizobium/Agrobacterium group</taxon>
        <taxon>Rhizobium</taxon>
    </lineage>
</organism>
<feature type="domain" description="Flavin reductase like" evidence="2">
    <location>
        <begin position="30"/>
        <end position="177"/>
    </location>
</feature>
<name>A0A937CQB6_9HYPH</name>
<comment type="caution">
    <text evidence="3">The sequence shown here is derived from an EMBL/GenBank/DDBJ whole genome shotgun (WGS) entry which is preliminary data.</text>
</comment>
<dbReference type="PANTHER" id="PTHR30466:SF1">
    <property type="entry name" value="FMN REDUCTASE (NADH) RUTF"/>
    <property type="match status" value="1"/>
</dbReference>
<dbReference type="Gene3D" id="2.30.110.10">
    <property type="entry name" value="Electron Transport, Fmn-binding Protein, Chain A"/>
    <property type="match status" value="1"/>
</dbReference>
<dbReference type="Proteomes" id="UP000633219">
    <property type="component" value="Unassembled WGS sequence"/>
</dbReference>